<evidence type="ECO:0000313" key="2">
    <source>
        <dbReference type="EMBL" id="QPH55918.1"/>
    </source>
</evidence>
<evidence type="ECO:0000313" key="3">
    <source>
        <dbReference type="Proteomes" id="UP000594800"/>
    </source>
</evidence>
<dbReference type="Pfam" id="PF09411">
    <property type="entry name" value="PagL"/>
    <property type="match status" value="1"/>
</dbReference>
<keyword evidence="1" id="KW-0732">Signal</keyword>
<feature type="chain" id="PRO_5032355195" evidence="1">
    <location>
        <begin position="20"/>
        <end position="161"/>
    </location>
</feature>
<evidence type="ECO:0000256" key="1">
    <source>
        <dbReference type="SAM" id="SignalP"/>
    </source>
</evidence>
<protein>
    <submittedName>
        <fullName evidence="2">Acyloxyacyl hydrolase</fullName>
    </submittedName>
</protein>
<dbReference type="AlphaFoldDB" id="A0A7S9LVH0"/>
<dbReference type="Proteomes" id="UP000594800">
    <property type="component" value="Chromosome"/>
</dbReference>
<dbReference type="EMBL" id="CP064942">
    <property type="protein sequence ID" value="QPH55918.1"/>
    <property type="molecule type" value="Genomic_DNA"/>
</dbReference>
<gene>
    <name evidence="2" type="ORF">I0K15_09405</name>
</gene>
<proteinExistence type="predicted"/>
<organism evidence="2 3">
    <name type="scientific">Pontivivens ytuae</name>
    <dbReference type="NCBI Taxonomy" id="2789856"/>
    <lineage>
        <taxon>Bacteria</taxon>
        <taxon>Pseudomonadati</taxon>
        <taxon>Pseudomonadota</taxon>
        <taxon>Alphaproteobacteria</taxon>
        <taxon>Rhodobacterales</taxon>
        <taxon>Paracoccaceae</taxon>
        <taxon>Pontivivens</taxon>
    </lineage>
</organism>
<dbReference type="Gene3D" id="2.40.160.20">
    <property type="match status" value="1"/>
</dbReference>
<keyword evidence="2" id="KW-0378">Hydrolase</keyword>
<sequence length="161" mass="16876">MRPLLTLLACLLLASPAFSQSLFVGVGADSIGEGDDDDAELLLSLEYRAIPIFALGRVGFEPIVTGEVDAEGDVFVGAGLLARAPIGNPVTVTLSVAPGYYNEGDGQDLGGPFEIRSQIGLAYRFVSGNEISIAYQHKSNAGIYDENPGVDSVLVSYGFGF</sequence>
<dbReference type="InterPro" id="IPR018550">
    <property type="entry name" value="Lipid-A_deacylase-rel"/>
</dbReference>
<keyword evidence="3" id="KW-1185">Reference proteome</keyword>
<dbReference type="GO" id="GO:0016787">
    <property type="term" value="F:hydrolase activity"/>
    <property type="evidence" value="ECO:0007669"/>
    <property type="project" value="UniProtKB-KW"/>
</dbReference>
<reference evidence="2 3" key="1">
    <citation type="submission" date="2020-11" db="EMBL/GenBank/DDBJ databases">
        <title>Description of Pontivivens ytuae sp. nov. isolated from deep sea sediment of Mariana Trench.</title>
        <authorList>
            <person name="Wang Z."/>
            <person name="Sun Q.-L."/>
            <person name="Xu X.-D."/>
            <person name="Tang Y.-Z."/>
            <person name="Zhang J."/>
        </authorList>
    </citation>
    <scope>NUCLEOTIDE SEQUENCE [LARGE SCALE GENOMIC DNA]</scope>
    <source>
        <strain evidence="2 3">MT2928</strain>
    </source>
</reference>
<dbReference type="KEGG" id="poz:I0K15_09405"/>
<name>A0A7S9LVH0_9RHOB</name>
<accession>A0A7S9LVH0</accession>
<feature type="signal peptide" evidence="1">
    <location>
        <begin position="1"/>
        <end position="19"/>
    </location>
</feature>
<dbReference type="RefSeq" id="WP_196105180.1">
    <property type="nucleotide sequence ID" value="NZ_CP064942.1"/>
</dbReference>